<feature type="compositionally biased region" description="Polar residues" evidence="1">
    <location>
        <begin position="367"/>
        <end position="383"/>
    </location>
</feature>
<gene>
    <name evidence="2" type="ORF">GPM918_LOCUS32795</name>
    <name evidence="3" type="ORF">SRO942_LOCUS33465</name>
</gene>
<dbReference type="EMBL" id="CAJOBC010082394">
    <property type="protein sequence ID" value="CAF4285539.1"/>
    <property type="molecule type" value="Genomic_DNA"/>
</dbReference>
<dbReference type="Proteomes" id="UP000681722">
    <property type="component" value="Unassembled WGS sequence"/>
</dbReference>
<reference evidence="2" key="1">
    <citation type="submission" date="2021-02" db="EMBL/GenBank/DDBJ databases">
        <authorList>
            <person name="Nowell W R."/>
        </authorList>
    </citation>
    <scope>NUCLEOTIDE SEQUENCE</scope>
</reference>
<dbReference type="EMBL" id="CAJNOQ010016990">
    <property type="protein sequence ID" value="CAF1391051.1"/>
    <property type="molecule type" value="Genomic_DNA"/>
</dbReference>
<dbReference type="OrthoDB" id="10047467at2759"/>
<feature type="compositionally biased region" description="Basic residues" evidence="1">
    <location>
        <begin position="384"/>
        <end position="409"/>
    </location>
</feature>
<proteinExistence type="predicted"/>
<dbReference type="AlphaFoldDB" id="A0A815K5Q4"/>
<protein>
    <recommendedName>
        <fullName evidence="5">3'-5' exonuclease domain-containing protein</fullName>
    </recommendedName>
</protein>
<evidence type="ECO:0000313" key="4">
    <source>
        <dbReference type="Proteomes" id="UP000663829"/>
    </source>
</evidence>
<organism evidence="2 4">
    <name type="scientific">Didymodactylos carnosus</name>
    <dbReference type="NCBI Taxonomy" id="1234261"/>
    <lineage>
        <taxon>Eukaryota</taxon>
        <taxon>Metazoa</taxon>
        <taxon>Spiralia</taxon>
        <taxon>Gnathifera</taxon>
        <taxon>Rotifera</taxon>
        <taxon>Eurotatoria</taxon>
        <taxon>Bdelloidea</taxon>
        <taxon>Philodinida</taxon>
        <taxon>Philodinidae</taxon>
        <taxon>Didymodactylos</taxon>
    </lineage>
</organism>
<name>A0A815K5Q4_9BILA</name>
<dbReference type="Proteomes" id="UP000663829">
    <property type="component" value="Unassembled WGS sequence"/>
</dbReference>
<sequence length="475" mass="54867">MLWQHSTTNYSPYELQFGRQPRLPTDSPSQYLNLSVPPAHLALTSDQRNHYKTATRKASRNEQLRQQYDAFDVPKSQYELYHIDDCTTIELLDQLIQMASTTHIYSIDTECDKQFPALLQIEAVISDQQSTITLIKMAYLPSQSTILFDKIQQLCGIIFTTGNKLYGWGPLKKELSAFVKYRLFDYSRLSIPSDVQGEFKDWFDRVFPRTEDETQYTEPSGNDQDQDQDENVLTILTPPTFDLPTKPINPYSDPKATWSLQNAVAVILNRFLDKSFTISRWACGLDSLLGTYIHPKLVGSARTNDIRQQLTRRENLVAYAHHQPILASSSRIVTITPRTPPPSTLAAISNVLGFDYEDISDDDEIPSAQSKPPSTEQRSSSPVKQKHSQHRTAASKKRRNYIRRQHRRPHRFDHTIVRHLNTNLHHQDVKRRLRHLQVPYVHFRLDKHRNRVVIGLKTDALVAQFNGTIRHDVFH</sequence>
<evidence type="ECO:0000313" key="3">
    <source>
        <dbReference type="EMBL" id="CAF4285539.1"/>
    </source>
</evidence>
<feature type="region of interest" description="Disordered" evidence="1">
    <location>
        <begin position="362"/>
        <end position="409"/>
    </location>
</feature>
<evidence type="ECO:0008006" key="5">
    <source>
        <dbReference type="Google" id="ProtNLM"/>
    </source>
</evidence>
<keyword evidence="4" id="KW-1185">Reference proteome</keyword>
<comment type="caution">
    <text evidence="2">The sequence shown here is derived from an EMBL/GenBank/DDBJ whole genome shotgun (WGS) entry which is preliminary data.</text>
</comment>
<evidence type="ECO:0000256" key="1">
    <source>
        <dbReference type="SAM" id="MobiDB-lite"/>
    </source>
</evidence>
<accession>A0A815K5Q4</accession>
<evidence type="ECO:0000313" key="2">
    <source>
        <dbReference type="EMBL" id="CAF1391051.1"/>
    </source>
</evidence>